<comment type="caution">
    <text evidence="2">The sequence shown here is derived from an EMBL/GenBank/DDBJ whole genome shotgun (WGS) entry which is preliminary data.</text>
</comment>
<dbReference type="AlphaFoldDB" id="A0A8I2Z2G8"/>
<protein>
    <submittedName>
        <fullName evidence="2">Uncharacterized protein</fullName>
    </submittedName>
</protein>
<evidence type="ECO:0000313" key="2">
    <source>
        <dbReference type="EMBL" id="KAG6381598.1"/>
    </source>
</evidence>
<accession>A0A8I2Z2G8</accession>
<gene>
    <name evidence="2" type="ORF">JVT61DRAFT_195</name>
</gene>
<sequence>MVTTPPTSNPDSPLNGPVDADNGIPRRPKRTHLQFSLPSEGTAPQVAWDPRKKVKTVYTTVGLCAVAWTLFIDGCMQVSARRSREVEDLFSRRMLQLARASRGAFAAQLKYRRLRLQEIQVMHTIAVDERDEAETRLRTADAQIGEVRHILHTNGTALGDSGIVPSSAGHDSDSESSHVGQAKETAYKSPTPSSDSDHDI</sequence>
<reference evidence="2" key="1">
    <citation type="submission" date="2021-03" db="EMBL/GenBank/DDBJ databases">
        <title>Evolutionary innovations through gain and loss of genes in the ectomycorrhizal Boletales.</title>
        <authorList>
            <person name="Wu G."/>
            <person name="Miyauchi S."/>
            <person name="Morin E."/>
            <person name="Yang Z.-L."/>
            <person name="Xu J."/>
            <person name="Martin F.M."/>
        </authorList>
    </citation>
    <scope>NUCLEOTIDE SEQUENCE</scope>
    <source>
        <strain evidence="2">BR01</strain>
    </source>
</reference>
<proteinExistence type="predicted"/>
<name>A0A8I2Z2G8_9AGAM</name>
<feature type="region of interest" description="Disordered" evidence="1">
    <location>
        <begin position="158"/>
        <end position="200"/>
    </location>
</feature>
<dbReference type="Proteomes" id="UP000683000">
    <property type="component" value="Unassembled WGS sequence"/>
</dbReference>
<feature type="compositionally biased region" description="Polar residues" evidence="1">
    <location>
        <begin position="1"/>
        <end position="12"/>
    </location>
</feature>
<keyword evidence="3" id="KW-1185">Reference proteome</keyword>
<evidence type="ECO:0000256" key="1">
    <source>
        <dbReference type="SAM" id="MobiDB-lite"/>
    </source>
</evidence>
<dbReference type="EMBL" id="JAGFBS010000001">
    <property type="protein sequence ID" value="KAG6381598.1"/>
    <property type="molecule type" value="Genomic_DNA"/>
</dbReference>
<organism evidence="2 3">
    <name type="scientific">Boletus reticuloceps</name>
    <dbReference type="NCBI Taxonomy" id="495285"/>
    <lineage>
        <taxon>Eukaryota</taxon>
        <taxon>Fungi</taxon>
        <taxon>Dikarya</taxon>
        <taxon>Basidiomycota</taxon>
        <taxon>Agaricomycotina</taxon>
        <taxon>Agaricomycetes</taxon>
        <taxon>Agaricomycetidae</taxon>
        <taxon>Boletales</taxon>
        <taxon>Boletineae</taxon>
        <taxon>Boletaceae</taxon>
        <taxon>Boletoideae</taxon>
        <taxon>Boletus</taxon>
    </lineage>
</organism>
<evidence type="ECO:0000313" key="3">
    <source>
        <dbReference type="Proteomes" id="UP000683000"/>
    </source>
</evidence>
<feature type="region of interest" description="Disordered" evidence="1">
    <location>
        <begin position="1"/>
        <end position="29"/>
    </location>
</feature>
<dbReference type="OrthoDB" id="2667509at2759"/>